<evidence type="ECO:0000256" key="1">
    <source>
        <dbReference type="ARBA" id="ARBA00004613"/>
    </source>
</evidence>
<dbReference type="PANTHER" id="PTHR34216">
    <property type="match status" value="1"/>
</dbReference>
<dbReference type="CDD" id="cd10970">
    <property type="entry name" value="CE4_DAC_u1_6s"/>
    <property type="match status" value="1"/>
</dbReference>
<comment type="subcellular location">
    <subcellularLocation>
        <location evidence="1">Secreted</location>
    </subcellularLocation>
</comment>
<feature type="region of interest" description="Disordered" evidence="3">
    <location>
        <begin position="1"/>
        <end position="89"/>
    </location>
</feature>
<dbReference type="EMBL" id="JBHSJG010000036">
    <property type="protein sequence ID" value="MFC4988318.1"/>
    <property type="molecule type" value="Genomic_DNA"/>
</dbReference>
<accession>A0ABD5QF84</accession>
<evidence type="ECO:0000313" key="6">
    <source>
        <dbReference type="Proteomes" id="UP001595925"/>
    </source>
</evidence>
<protein>
    <submittedName>
        <fullName evidence="5">Polysaccharide deacetylase family protein</fullName>
    </submittedName>
</protein>
<evidence type="ECO:0000256" key="3">
    <source>
        <dbReference type="SAM" id="MobiDB-lite"/>
    </source>
</evidence>
<dbReference type="InterPro" id="IPR051398">
    <property type="entry name" value="Polysacch_Deacetylase"/>
</dbReference>
<dbReference type="Proteomes" id="UP001595925">
    <property type="component" value="Unassembled WGS sequence"/>
</dbReference>
<evidence type="ECO:0000313" key="5">
    <source>
        <dbReference type="EMBL" id="MFC4988318.1"/>
    </source>
</evidence>
<gene>
    <name evidence="5" type="ORF">ACFPFO_11225</name>
</gene>
<organism evidence="5 6">
    <name type="scientific">Saliphagus infecundisoli</name>
    <dbReference type="NCBI Taxonomy" id="1849069"/>
    <lineage>
        <taxon>Archaea</taxon>
        <taxon>Methanobacteriati</taxon>
        <taxon>Methanobacteriota</taxon>
        <taxon>Stenosarchaea group</taxon>
        <taxon>Halobacteria</taxon>
        <taxon>Halobacteriales</taxon>
        <taxon>Natrialbaceae</taxon>
        <taxon>Saliphagus</taxon>
    </lineage>
</organism>
<dbReference type="PANTHER" id="PTHR34216:SF3">
    <property type="entry name" value="POLY-BETA-1,6-N-ACETYL-D-GLUCOSAMINE N-DEACETYLASE"/>
    <property type="match status" value="1"/>
</dbReference>
<dbReference type="Pfam" id="PF01522">
    <property type="entry name" value="Polysacc_deac_1"/>
    <property type="match status" value="1"/>
</dbReference>
<dbReference type="RefSeq" id="WP_224827153.1">
    <property type="nucleotide sequence ID" value="NZ_JAIVEF010000001.1"/>
</dbReference>
<dbReference type="SUPFAM" id="SSF88713">
    <property type="entry name" value="Glycoside hydrolase/deacetylase"/>
    <property type="match status" value="1"/>
</dbReference>
<sequence length="375" mass="39806">MVGSLEGSDVASGRGHAAPATAELPPGGSGGDGWQDRVDGGPAEQATAPSSRSGPAESGTEASGSGGSGEPDWNDADGSRRSARPENGAVVIVYDDGPIEDYTQALPAHREFDVPAVSGVVTEWIGREDHLGTDRMTLSQLEELADAGWEIASHTTDHTAVGTAALRADAAPGDARLYPDHVRHGFHGGLTVEVADGDRIVRESVAGHGSDGDGAYVELEGTLGEAFPAGSALRYPPEQVRTTVAESKGELEALGFDVETFLAPYDVFDDYSRPFVAERYGGVVNARPGSPINDPEGFDPLRTRRDYFIEYTTPEAVRGRLDEVADRGALGVIGAHTFKPEVTTERIRETLGWIDERDIEVLTMREACETYADGR</sequence>
<dbReference type="InterPro" id="IPR002509">
    <property type="entry name" value="NODB_dom"/>
</dbReference>
<dbReference type="InterPro" id="IPR011330">
    <property type="entry name" value="Glyco_hydro/deAcase_b/a-brl"/>
</dbReference>
<keyword evidence="2" id="KW-0732">Signal</keyword>
<keyword evidence="6" id="KW-1185">Reference proteome</keyword>
<dbReference type="GO" id="GO:0005576">
    <property type="term" value="C:extracellular region"/>
    <property type="evidence" value="ECO:0007669"/>
    <property type="project" value="UniProtKB-SubCell"/>
</dbReference>
<evidence type="ECO:0000259" key="4">
    <source>
        <dbReference type="Pfam" id="PF01522"/>
    </source>
</evidence>
<feature type="compositionally biased region" description="Low complexity" evidence="3">
    <location>
        <begin position="53"/>
        <end position="63"/>
    </location>
</feature>
<feature type="domain" description="NodB homology" evidence="4">
    <location>
        <begin position="85"/>
        <end position="161"/>
    </location>
</feature>
<reference evidence="5 6" key="1">
    <citation type="journal article" date="2019" name="Int. J. Syst. Evol. Microbiol.">
        <title>The Global Catalogue of Microorganisms (GCM) 10K type strain sequencing project: providing services to taxonomists for standard genome sequencing and annotation.</title>
        <authorList>
            <consortium name="The Broad Institute Genomics Platform"/>
            <consortium name="The Broad Institute Genome Sequencing Center for Infectious Disease"/>
            <person name="Wu L."/>
            <person name="Ma J."/>
        </authorList>
    </citation>
    <scope>NUCLEOTIDE SEQUENCE [LARGE SCALE GENOMIC DNA]</scope>
    <source>
        <strain evidence="5 6">CGMCC 1.15824</strain>
    </source>
</reference>
<evidence type="ECO:0000256" key="2">
    <source>
        <dbReference type="ARBA" id="ARBA00022729"/>
    </source>
</evidence>
<dbReference type="AlphaFoldDB" id="A0ABD5QF84"/>
<name>A0ABD5QF84_9EURY</name>
<dbReference type="Gene3D" id="3.20.20.370">
    <property type="entry name" value="Glycoside hydrolase/deacetylase"/>
    <property type="match status" value="1"/>
</dbReference>
<proteinExistence type="predicted"/>
<comment type="caution">
    <text evidence="5">The sequence shown here is derived from an EMBL/GenBank/DDBJ whole genome shotgun (WGS) entry which is preliminary data.</text>
</comment>